<keyword evidence="3" id="KW-1185">Reference proteome</keyword>
<dbReference type="InterPro" id="IPR058341">
    <property type="entry name" value="DUF8028"/>
</dbReference>
<organism evidence="2 3">
    <name type="scientific">Halovivax ruber (strain DSM 18193 / JCM 13892 / XH-70)</name>
    <dbReference type="NCBI Taxonomy" id="797302"/>
    <lineage>
        <taxon>Archaea</taxon>
        <taxon>Methanobacteriati</taxon>
        <taxon>Methanobacteriota</taxon>
        <taxon>Stenosarchaea group</taxon>
        <taxon>Halobacteria</taxon>
        <taxon>Halobacteriales</taxon>
        <taxon>Natrialbaceae</taxon>
        <taxon>Halovivax</taxon>
    </lineage>
</organism>
<dbReference type="RefSeq" id="WP_015302281.1">
    <property type="nucleotide sequence ID" value="NC_019964.1"/>
</dbReference>
<protein>
    <submittedName>
        <fullName evidence="2">Uncharacterized protein</fullName>
    </submittedName>
</protein>
<evidence type="ECO:0000313" key="2">
    <source>
        <dbReference type="EMBL" id="AGB17699.1"/>
    </source>
</evidence>
<name>L0IG12_HALRX</name>
<dbReference type="GeneID" id="14378205"/>
<evidence type="ECO:0000256" key="1">
    <source>
        <dbReference type="SAM" id="Phobius"/>
    </source>
</evidence>
<reference evidence="2" key="1">
    <citation type="submission" date="2011-09" db="EMBL/GenBank/DDBJ databases">
        <title>Complete sequence of Halovivax ruber XH-70.</title>
        <authorList>
            <consortium name="US DOE Joint Genome Institute"/>
            <person name="Lucas S."/>
            <person name="Han J."/>
            <person name="Lapidus A."/>
            <person name="Cheng J.-F."/>
            <person name="Goodwin L."/>
            <person name="Pitluck S."/>
            <person name="Peters L."/>
            <person name="Mikhailova N."/>
            <person name="Davenport K."/>
            <person name="Detter J.C."/>
            <person name="Han C."/>
            <person name="Tapia R."/>
            <person name="Land M."/>
            <person name="Hauser L."/>
            <person name="Kyrpides N."/>
            <person name="Ivanova N."/>
            <person name="Pagani I."/>
            <person name="Sproer C."/>
            <person name="Anderson I."/>
            <person name="Woyke T."/>
        </authorList>
    </citation>
    <scope>NUCLEOTIDE SEQUENCE</scope>
    <source>
        <strain evidence="2">XH-70</strain>
    </source>
</reference>
<dbReference type="eggNOG" id="arCOG07497">
    <property type="taxonomic scope" value="Archaea"/>
</dbReference>
<keyword evidence="1" id="KW-0812">Transmembrane</keyword>
<dbReference type="EMBL" id="CP003050">
    <property type="protein sequence ID" value="AGB17699.1"/>
    <property type="molecule type" value="Genomic_DNA"/>
</dbReference>
<dbReference type="Proteomes" id="UP000010846">
    <property type="component" value="Chromosome"/>
</dbReference>
<keyword evidence="1" id="KW-1133">Transmembrane helix</keyword>
<sequence>MLSKSSLLVPGPVARFGREVDALVSPVLRTVKTPLQVVSFWGAIGLPFVLVGVLANGLESTGAALSFVALVVLNLLALYVGHGHKQP</sequence>
<dbReference type="Pfam" id="PF26071">
    <property type="entry name" value="DUF8028"/>
    <property type="match status" value="1"/>
</dbReference>
<dbReference type="KEGG" id="hru:Halru_3133"/>
<evidence type="ECO:0000313" key="3">
    <source>
        <dbReference type="Proteomes" id="UP000010846"/>
    </source>
</evidence>
<accession>L0IG12</accession>
<keyword evidence="1" id="KW-0472">Membrane</keyword>
<feature type="transmembrane region" description="Helical" evidence="1">
    <location>
        <begin position="37"/>
        <end position="55"/>
    </location>
</feature>
<dbReference type="OrthoDB" id="340775at2157"/>
<proteinExistence type="predicted"/>
<feature type="transmembrane region" description="Helical" evidence="1">
    <location>
        <begin position="61"/>
        <end position="81"/>
    </location>
</feature>
<dbReference type="AlphaFoldDB" id="L0IG12"/>
<dbReference type="HOGENOM" id="CLU_2475919_0_0_2"/>
<gene>
    <name evidence="2" type="ordered locus">Halru_3133</name>
</gene>